<feature type="transmembrane region" description="Helical" evidence="6">
    <location>
        <begin position="94"/>
        <end position="113"/>
    </location>
</feature>
<keyword evidence="8" id="KW-1185">Reference proteome</keyword>
<accession>A0A6N4TL55</accession>
<evidence type="ECO:0000256" key="2">
    <source>
        <dbReference type="ARBA" id="ARBA00022475"/>
    </source>
</evidence>
<dbReference type="PANTHER" id="PTHR30250">
    <property type="entry name" value="PST FAMILY PREDICTED COLANIC ACID TRANSPORTER"/>
    <property type="match status" value="1"/>
</dbReference>
<reference evidence="8" key="1">
    <citation type="submission" date="2019-05" db="EMBL/GenBank/DDBJ databases">
        <title>Complete genome sequencing of Absiella argi strain JCM 30884.</title>
        <authorList>
            <person name="Sakamoto M."/>
            <person name="Murakami T."/>
            <person name="Mori H."/>
        </authorList>
    </citation>
    <scope>NUCLEOTIDE SEQUENCE [LARGE SCALE GENOMIC DNA]</scope>
    <source>
        <strain evidence="8">JCM 30884</strain>
    </source>
</reference>
<sequence>MMISDKKSLLSNTVSLYLMNIVKLIFPLLVLPYLTRVLSTEIYGVVTYVKAVNVYIQLIIDFGFLLSATKEIVYANSNMELIGRITGDTIAEKVILGILACLFFSIVSFFIPILGKNLLFSTLYLISVLSTIFLFDFLFRGLEKMHLVAVPYIVAKTITTAFTFILIHDDSNILLIPLLEIIGNITAVTISFYFVKKMQIKITFSSYKKWLSDLKDSCIYFISNFATTIFGALTTLIAGLFLSMTHIAYWGICMQILSAAKALYNPITNSLYPHMLREKDIKFIKKINIIMIIPMVIGSIIVLFGSEKIMQIIGGIKYVESAPVLKILLPAFIFSFYSMLYGWPVLGVIGKIKETTVTTVITSFLQLFGIIILIVGDAFTLINLAVVTSISEIILFVLRFFVYCKNKSLFNLEG</sequence>
<feature type="transmembrane region" description="Helical" evidence="6">
    <location>
        <begin position="218"/>
        <end position="241"/>
    </location>
</feature>
<feature type="transmembrane region" description="Helical" evidence="6">
    <location>
        <begin position="287"/>
        <end position="304"/>
    </location>
</feature>
<evidence type="ECO:0000256" key="4">
    <source>
        <dbReference type="ARBA" id="ARBA00022989"/>
    </source>
</evidence>
<evidence type="ECO:0000256" key="1">
    <source>
        <dbReference type="ARBA" id="ARBA00004651"/>
    </source>
</evidence>
<dbReference type="InterPro" id="IPR002797">
    <property type="entry name" value="Polysacc_synth"/>
</dbReference>
<keyword evidence="5 6" id="KW-0472">Membrane</keyword>
<dbReference type="Pfam" id="PF01943">
    <property type="entry name" value="Polysacc_synt"/>
    <property type="match status" value="1"/>
</dbReference>
<dbReference type="EMBL" id="AP019695">
    <property type="protein sequence ID" value="BBK23538.1"/>
    <property type="molecule type" value="Genomic_DNA"/>
</dbReference>
<dbReference type="PANTHER" id="PTHR30250:SF11">
    <property type="entry name" value="O-ANTIGEN TRANSPORTER-RELATED"/>
    <property type="match status" value="1"/>
</dbReference>
<feature type="transmembrane region" description="Helical" evidence="6">
    <location>
        <begin position="324"/>
        <end position="343"/>
    </location>
</feature>
<dbReference type="InterPro" id="IPR050833">
    <property type="entry name" value="Poly_Biosynth_Transport"/>
</dbReference>
<feature type="transmembrane region" description="Helical" evidence="6">
    <location>
        <begin position="119"/>
        <end position="139"/>
    </location>
</feature>
<feature type="transmembrane region" description="Helical" evidence="6">
    <location>
        <begin position="54"/>
        <end position="73"/>
    </location>
</feature>
<feature type="transmembrane region" description="Helical" evidence="6">
    <location>
        <begin position="173"/>
        <end position="195"/>
    </location>
</feature>
<evidence type="ECO:0000256" key="6">
    <source>
        <dbReference type="SAM" id="Phobius"/>
    </source>
</evidence>
<keyword evidence="2" id="KW-1003">Cell membrane</keyword>
<evidence type="ECO:0000313" key="8">
    <source>
        <dbReference type="Proteomes" id="UP000464754"/>
    </source>
</evidence>
<feature type="transmembrane region" description="Helical" evidence="6">
    <location>
        <begin position="12"/>
        <end position="34"/>
    </location>
</feature>
<protein>
    <submittedName>
        <fullName evidence="7">Transporter</fullName>
    </submittedName>
</protein>
<dbReference type="AlphaFoldDB" id="A0A6N4TL55"/>
<feature type="transmembrane region" description="Helical" evidence="6">
    <location>
        <begin position="247"/>
        <end position="267"/>
    </location>
</feature>
<dbReference type="Proteomes" id="UP000464754">
    <property type="component" value="Chromosome"/>
</dbReference>
<organism evidence="7 8">
    <name type="scientific">Amedibacterium intestinale</name>
    <dbReference type="NCBI Taxonomy" id="2583452"/>
    <lineage>
        <taxon>Bacteria</taxon>
        <taxon>Bacillati</taxon>
        <taxon>Bacillota</taxon>
        <taxon>Erysipelotrichia</taxon>
        <taxon>Erysipelotrichales</taxon>
        <taxon>Erysipelotrichaceae</taxon>
        <taxon>Amedibacterium</taxon>
    </lineage>
</organism>
<keyword evidence="4 6" id="KW-1133">Transmembrane helix</keyword>
<feature type="transmembrane region" description="Helical" evidence="6">
    <location>
        <begin position="146"/>
        <end position="167"/>
    </location>
</feature>
<evidence type="ECO:0000313" key="7">
    <source>
        <dbReference type="EMBL" id="BBK23538.1"/>
    </source>
</evidence>
<keyword evidence="3 6" id="KW-0812">Transmembrane</keyword>
<feature type="transmembrane region" description="Helical" evidence="6">
    <location>
        <begin position="381"/>
        <end position="402"/>
    </location>
</feature>
<comment type="subcellular location">
    <subcellularLocation>
        <location evidence="1">Cell membrane</location>
        <topology evidence="1">Multi-pass membrane protein</topology>
    </subcellularLocation>
</comment>
<name>A0A6N4TL55_9FIRM</name>
<feature type="transmembrane region" description="Helical" evidence="6">
    <location>
        <begin position="355"/>
        <end position="375"/>
    </location>
</feature>
<gene>
    <name evidence="7" type="ORF">Aargi30884_24410</name>
</gene>
<evidence type="ECO:0000256" key="3">
    <source>
        <dbReference type="ARBA" id="ARBA00022692"/>
    </source>
</evidence>
<dbReference type="GO" id="GO:0005886">
    <property type="term" value="C:plasma membrane"/>
    <property type="evidence" value="ECO:0007669"/>
    <property type="project" value="UniProtKB-SubCell"/>
</dbReference>
<evidence type="ECO:0000256" key="5">
    <source>
        <dbReference type="ARBA" id="ARBA00023136"/>
    </source>
</evidence>
<dbReference type="KEGG" id="aarg:Aargi30884_24410"/>
<proteinExistence type="predicted"/>